<organism evidence="7 8">
    <name type="scientific">Desulfofundulus thermobenzoicus</name>
    <dbReference type="NCBI Taxonomy" id="29376"/>
    <lineage>
        <taxon>Bacteria</taxon>
        <taxon>Bacillati</taxon>
        <taxon>Bacillota</taxon>
        <taxon>Clostridia</taxon>
        <taxon>Eubacteriales</taxon>
        <taxon>Peptococcaceae</taxon>
        <taxon>Desulfofundulus</taxon>
    </lineage>
</organism>
<dbReference type="GO" id="GO:0022857">
    <property type="term" value="F:transmembrane transporter activity"/>
    <property type="evidence" value="ECO:0007669"/>
    <property type="project" value="InterPro"/>
</dbReference>
<evidence type="ECO:0000313" key="8">
    <source>
        <dbReference type="Proteomes" id="UP000441717"/>
    </source>
</evidence>
<evidence type="ECO:0000313" key="7">
    <source>
        <dbReference type="EMBL" id="MQL50715.1"/>
    </source>
</evidence>
<accession>A0A6N7IL74</accession>
<feature type="transmembrane region" description="Helical" evidence="6">
    <location>
        <begin position="227"/>
        <end position="250"/>
    </location>
</feature>
<dbReference type="Pfam" id="PF13520">
    <property type="entry name" value="AA_permease_2"/>
    <property type="match status" value="1"/>
</dbReference>
<dbReference type="PANTHER" id="PTHR42770">
    <property type="entry name" value="AMINO ACID TRANSPORTER-RELATED"/>
    <property type="match status" value="1"/>
</dbReference>
<evidence type="ECO:0000256" key="1">
    <source>
        <dbReference type="ARBA" id="ARBA00004651"/>
    </source>
</evidence>
<comment type="caution">
    <text evidence="7">The sequence shown here is derived from an EMBL/GenBank/DDBJ whole genome shotgun (WGS) entry which is preliminary data.</text>
</comment>
<feature type="transmembrane region" description="Helical" evidence="6">
    <location>
        <begin position="87"/>
        <end position="106"/>
    </location>
</feature>
<evidence type="ECO:0000256" key="5">
    <source>
        <dbReference type="ARBA" id="ARBA00023136"/>
    </source>
</evidence>
<feature type="transmembrane region" description="Helical" evidence="6">
    <location>
        <begin position="416"/>
        <end position="435"/>
    </location>
</feature>
<dbReference type="Gene3D" id="1.20.1740.10">
    <property type="entry name" value="Amino acid/polyamine transporter I"/>
    <property type="match status" value="1"/>
</dbReference>
<dbReference type="AlphaFoldDB" id="A0A6N7IL74"/>
<feature type="transmembrane region" description="Helical" evidence="6">
    <location>
        <begin position="187"/>
        <end position="206"/>
    </location>
</feature>
<feature type="transmembrane region" description="Helical" evidence="6">
    <location>
        <begin position="154"/>
        <end position="175"/>
    </location>
</feature>
<feature type="transmembrane region" description="Helical" evidence="6">
    <location>
        <begin position="126"/>
        <end position="147"/>
    </location>
</feature>
<dbReference type="Proteomes" id="UP000441717">
    <property type="component" value="Unassembled WGS sequence"/>
</dbReference>
<dbReference type="PANTHER" id="PTHR42770:SF12">
    <property type="entry name" value="AMINO ACID TRANSPORTER"/>
    <property type="match status" value="1"/>
</dbReference>
<evidence type="ECO:0000256" key="2">
    <source>
        <dbReference type="ARBA" id="ARBA00022475"/>
    </source>
</evidence>
<proteinExistence type="predicted"/>
<sequence length="467" mass="50617">MSQQQVTLKRALGFWQAYATAVGLVVAGTTMVSLGYSMGLVGPAFIVSAGIALLISIAISFSYAELASMMPGAGMIGEYTVHAMGRFMAVFAVLGGYIVLVSAAGAMESIVAGFSAKEMFSGIQPFAFAVFLLVLFLVVNLLGVEVFGRIQLVLTLAMMITTSVMGIMGLLQIGTVAAPQAPAFNPAGWSQVGQALALGMWLYIGIEYVCPMSEEVIQPEKNIPRAMILGLITIFIADMLFGEAIVRYVGLEKLVSSEVPQLVGAKAMLGTVGLYWMGFVTILASASSIDSHLAAIPRMLYGLARDGMLPRVFAWLHPRFRTPWAGIFVVFVCLFIPLLFKIDITVISTLILAACITWLFSYIIAQLDVIILRKKYPTMKRPFKTPIYPIPQIVGIVASVYMIVTIHPDPDMKRKIYLLAGAFTLAVVLYAVLWIKLKMKESLFEPQPLKDHMAQNLEGPSGSSMGV</sequence>
<dbReference type="OrthoDB" id="1806975at2"/>
<keyword evidence="2" id="KW-1003">Cell membrane</keyword>
<dbReference type="InterPro" id="IPR002293">
    <property type="entry name" value="AA/rel_permease1"/>
</dbReference>
<dbReference type="EMBL" id="WHYR01000001">
    <property type="protein sequence ID" value="MQL50715.1"/>
    <property type="molecule type" value="Genomic_DNA"/>
</dbReference>
<keyword evidence="5 6" id="KW-0472">Membrane</keyword>
<feature type="transmembrane region" description="Helical" evidence="6">
    <location>
        <begin position="386"/>
        <end position="404"/>
    </location>
</feature>
<dbReference type="InterPro" id="IPR050367">
    <property type="entry name" value="APC_superfamily"/>
</dbReference>
<comment type="subcellular location">
    <subcellularLocation>
        <location evidence="1">Cell membrane</location>
        <topology evidence="1">Multi-pass membrane protein</topology>
    </subcellularLocation>
</comment>
<keyword evidence="3 6" id="KW-0812">Transmembrane</keyword>
<keyword evidence="4 6" id="KW-1133">Transmembrane helix</keyword>
<feature type="transmembrane region" description="Helical" evidence="6">
    <location>
        <begin position="12"/>
        <end position="38"/>
    </location>
</feature>
<evidence type="ECO:0000256" key="4">
    <source>
        <dbReference type="ARBA" id="ARBA00022989"/>
    </source>
</evidence>
<feature type="transmembrane region" description="Helical" evidence="6">
    <location>
        <begin position="274"/>
        <end position="301"/>
    </location>
</feature>
<protein>
    <submittedName>
        <fullName evidence="7">Amino acid permease</fullName>
    </submittedName>
</protein>
<dbReference type="GO" id="GO:0005886">
    <property type="term" value="C:plasma membrane"/>
    <property type="evidence" value="ECO:0007669"/>
    <property type="project" value="UniProtKB-SubCell"/>
</dbReference>
<evidence type="ECO:0000256" key="6">
    <source>
        <dbReference type="SAM" id="Phobius"/>
    </source>
</evidence>
<evidence type="ECO:0000256" key="3">
    <source>
        <dbReference type="ARBA" id="ARBA00022692"/>
    </source>
</evidence>
<name>A0A6N7IL74_9FIRM</name>
<gene>
    <name evidence="7" type="ORF">GFC01_00150</name>
</gene>
<feature type="transmembrane region" description="Helical" evidence="6">
    <location>
        <begin position="322"/>
        <end position="340"/>
    </location>
</feature>
<feature type="transmembrane region" description="Helical" evidence="6">
    <location>
        <begin position="346"/>
        <end position="365"/>
    </location>
</feature>
<feature type="transmembrane region" description="Helical" evidence="6">
    <location>
        <begin position="44"/>
        <end position="66"/>
    </location>
</feature>
<dbReference type="RefSeq" id="WP_152944632.1">
    <property type="nucleotide sequence ID" value="NZ_WHYR01000001.1"/>
</dbReference>
<dbReference type="PIRSF" id="PIRSF006060">
    <property type="entry name" value="AA_transporter"/>
    <property type="match status" value="1"/>
</dbReference>
<keyword evidence="8" id="KW-1185">Reference proteome</keyword>
<reference evidence="7 8" key="1">
    <citation type="submission" date="2019-10" db="EMBL/GenBank/DDBJ databases">
        <title>Comparative genomics of sulfur disproportionating microorganisms.</title>
        <authorList>
            <person name="Ward L.M."/>
            <person name="Bertran E."/>
            <person name="Johnston D."/>
        </authorList>
    </citation>
    <scope>NUCLEOTIDE SEQUENCE [LARGE SCALE GENOMIC DNA]</scope>
    <source>
        <strain evidence="7 8">DSM 14055</strain>
    </source>
</reference>